<reference evidence="3" key="1">
    <citation type="submission" date="2022-07" db="EMBL/GenBank/DDBJ databases">
        <title>Phylogenomic reconstructions and comparative analyses of Kickxellomycotina fungi.</title>
        <authorList>
            <person name="Reynolds N.K."/>
            <person name="Stajich J.E."/>
            <person name="Barry K."/>
            <person name="Grigoriev I.V."/>
            <person name="Crous P."/>
            <person name="Smith M.E."/>
        </authorList>
    </citation>
    <scope>NUCLEOTIDE SEQUENCE</scope>
    <source>
        <strain evidence="3">BCRC 34297</strain>
    </source>
</reference>
<feature type="non-terminal residue" evidence="3">
    <location>
        <position position="1"/>
    </location>
</feature>
<organism evidence="3 4">
    <name type="scientific">Coemansia pectinata</name>
    <dbReference type="NCBI Taxonomy" id="1052879"/>
    <lineage>
        <taxon>Eukaryota</taxon>
        <taxon>Fungi</taxon>
        <taxon>Fungi incertae sedis</taxon>
        <taxon>Zoopagomycota</taxon>
        <taxon>Kickxellomycotina</taxon>
        <taxon>Kickxellomycetes</taxon>
        <taxon>Kickxellales</taxon>
        <taxon>Kickxellaceae</taxon>
        <taxon>Coemansia</taxon>
    </lineage>
</organism>
<evidence type="ECO:0000313" key="3">
    <source>
        <dbReference type="EMBL" id="KAJ2740135.1"/>
    </source>
</evidence>
<gene>
    <name evidence="3" type="ORF">GGI19_007191</name>
</gene>
<dbReference type="AlphaFoldDB" id="A0A9W8GSU8"/>
<accession>A0A9W8GSU8</accession>
<evidence type="ECO:0000256" key="1">
    <source>
        <dbReference type="SAM" id="Coils"/>
    </source>
</evidence>
<keyword evidence="4" id="KW-1185">Reference proteome</keyword>
<feature type="non-terminal residue" evidence="3">
    <location>
        <position position="314"/>
    </location>
</feature>
<sequence length="314" mass="34900">LREQLVSLRTEHGYELDSLRAEHGHELDSLRSEHEQALAVARLSHEQECNSLRMSLEQERNSLRMSREEERNSQRLAHEQELNGLRSSHVQELATVRSSQVNIAPALVTQLLSPPPTASDDATGAGLYAELERSASRLEAEAEKSARLEDETERLRSQALDAEARASAAEAALAALSAKLAAVEEELPQPISMRSLSSDLPRRTSDRIILCARNSMAQSNGGDAEVTPSELRLRNVRHRYSTVAPAHAQQQPQHDRFASYPELRLASSPREAPSHAPPVYDEDQIQRMLRDAAAEVDDTGAFIESQERRDLLGE</sequence>
<feature type="region of interest" description="Disordered" evidence="2">
    <location>
        <begin position="57"/>
        <end position="76"/>
    </location>
</feature>
<dbReference type="Proteomes" id="UP001140011">
    <property type="component" value="Unassembled WGS sequence"/>
</dbReference>
<dbReference type="OrthoDB" id="5583255at2759"/>
<evidence type="ECO:0000256" key="2">
    <source>
        <dbReference type="SAM" id="MobiDB-lite"/>
    </source>
</evidence>
<keyword evidence="1" id="KW-0175">Coiled coil</keyword>
<comment type="caution">
    <text evidence="3">The sequence shown here is derived from an EMBL/GenBank/DDBJ whole genome shotgun (WGS) entry which is preliminary data.</text>
</comment>
<name>A0A9W8GSU8_9FUNG</name>
<evidence type="ECO:0000313" key="4">
    <source>
        <dbReference type="Proteomes" id="UP001140011"/>
    </source>
</evidence>
<feature type="coiled-coil region" evidence="1">
    <location>
        <begin position="128"/>
        <end position="186"/>
    </location>
</feature>
<feature type="region of interest" description="Disordered" evidence="2">
    <location>
        <begin position="243"/>
        <end position="284"/>
    </location>
</feature>
<protein>
    <submittedName>
        <fullName evidence="3">Uncharacterized protein</fullName>
    </submittedName>
</protein>
<dbReference type="EMBL" id="JANBUH010002308">
    <property type="protein sequence ID" value="KAJ2740135.1"/>
    <property type="molecule type" value="Genomic_DNA"/>
</dbReference>
<proteinExistence type="predicted"/>